<name>H0HY39_9HYPH</name>
<dbReference type="Proteomes" id="UP000003250">
    <property type="component" value="Unassembled WGS sequence"/>
</dbReference>
<accession>H0HY39</accession>
<evidence type="ECO:0000313" key="1">
    <source>
        <dbReference type="EMBL" id="EHK54321.1"/>
    </source>
</evidence>
<dbReference type="AlphaFoldDB" id="H0HY39"/>
<gene>
    <name evidence="1" type="ORF">MAXJ12_25588</name>
</gene>
<evidence type="ECO:0000313" key="2">
    <source>
        <dbReference type="Proteomes" id="UP000003250"/>
    </source>
</evidence>
<sequence length="61" mass="6809">MHRRLALCGRLGVEAEWRAMGGRTKIAAFHLVDNLQAELPPSRTFRQTSLSSQSGHCSRDT</sequence>
<reference evidence="1 2" key="1">
    <citation type="journal article" date="2012" name="J. Bacteriol.">
        <title>Draft Genome Sequence of Mesorhizobium alhagi CCNWXJ12-2T, a Novel Salt-Resistant Species Isolated from the Desert of Northwestern China.</title>
        <authorList>
            <person name="Zhou M."/>
            <person name="Chen W."/>
            <person name="Chen H."/>
            <person name="Wei G."/>
        </authorList>
    </citation>
    <scope>NUCLEOTIDE SEQUENCE [LARGE SCALE GENOMIC DNA]</scope>
    <source>
        <strain evidence="1 2">CCNWXJ12-2</strain>
    </source>
</reference>
<keyword evidence="2" id="KW-1185">Reference proteome</keyword>
<dbReference type="PATRIC" id="fig|1107882.3.peg.4964"/>
<proteinExistence type="predicted"/>
<dbReference type="EMBL" id="AHAM01000215">
    <property type="protein sequence ID" value="EHK54321.1"/>
    <property type="molecule type" value="Genomic_DNA"/>
</dbReference>
<protein>
    <submittedName>
        <fullName evidence="1">Uncharacterized protein</fullName>
    </submittedName>
</protein>
<organism evidence="1 2">
    <name type="scientific">Mesorhizobium alhagi CCNWXJ12-2</name>
    <dbReference type="NCBI Taxonomy" id="1107882"/>
    <lineage>
        <taxon>Bacteria</taxon>
        <taxon>Pseudomonadati</taxon>
        <taxon>Pseudomonadota</taxon>
        <taxon>Alphaproteobacteria</taxon>
        <taxon>Hyphomicrobiales</taxon>
        <taxon>Phyllobacteriaceae</taxon>
        <taxon>Allomesorhizobium</taxon>
    </lineage>
</organism>